<gene>
    <name evidence="14" type="ORF">BIW11_11707</name>
</gene>
<evidence type="ECO:0000256" key="9">
    <source>
        <dbReference type="PROSITE-ProRule" id="PRU00880"/>
    </source>
</evidence>
<comment type="similarity">
    <text evidence="8 9">Belongs to the PI3/PI4-kinase family.</text>
</comment>
<dbReference type="EMBL" id="MNPL01017937">
    <property type="protein sequence ID" value="OQR70311.1"/>
    <property type="molecule type" value="Genomic_DNA"/>
</dbReference>
<keyword evidence="5 8" id="KW-0418">Kinase</keyword>
<dbReference type="PANTHER" id="PTHR10048">
    <property type="entry name" value="PHOSPHATIDYLINOSITOL KINASE"/>
    <property type="match status" value="1"/>
</dbReference>
<name>A0A1V9XA88_9ACAR</name>
<dbReference type="SMART" id="SM00146">
    <property type="entry name" value="PI3Kc"/>
    <property type="match status" value="1"/>
</dbReference>
<dbReference type="FunCoup" id="A0A1V9XA88">
    <property type="interactions" value="1493"/>
</dbReference>
<dbReference type="OrthoDB" id="67688at2759"/>
<feature type="region of interest" description="Disordered" evidence="10">
    <location>
        <begin position="460"/>
        <end position="490"/>
    </location>
</feature>
<dbReference type="GO" id="GO:0005777">
    <property type="term" value="C:peroxisome"/>
    <property type="evidence" value="ECO:0007669"/>
    <property type="project" value="TreeGrafter"/>
</dbReference>
<dbReference type="PROSITE" id="PS51545">
    <property type="entry name" value="PIK_HELICAL"/>
    <property type="match status" value="1"/>
</dbReference>
<dbReference type="InterPro" id="IPR036940">
    <property type="entry name" value="PI3/4_kinase_cat_sf"/>
</dbReference>
<keyword evidence="6 8" id="KW-0067">ATP-binding</keyword>
<sequence length="1017" mass="114520">MNLLDGEPTSQLLRYVYSSDLDARFKIKVVNLEGDRPRPPYQDLVQNPLLRRNQLLLTWGDSDRQSLVSDLVVTVEIFSDGRSLALPTQTSYKPFTTRYNWNEWLTLPLKFSDLPRDAQLAFTVWDLHGPKTAVPVGGTTVSVFNKSGAMRQGMHDLKLWANSKADGGSHTSTPGKISGAKDELARLIKLTKKHHNGEMARVDWMDRLTFREIEILNNNEKKKSQQMFLMIEFPRVVYRNIEHMVVYFEKDLDTPCHYNGNSATSAADSKLATMFDPDVWFENLVEEKHHKLSRNQRTQLIDKDLKPNATIRDQLNRIVNKCSTTPLTADEQDLVWKFRFYLKDQKKALAKFVHCVKWNAEEETFHALELMRQWEPMDVEDALELLGPQFKHTAVRRYAVTRLEQASDEDLLLYLLQLVQALKYEPSSQTSQHAESVSSSNTVFASVSSSPNFCGSVHQGGFSASSTHAQQEQPLLSGSGELSESSQSSLSGATFASALDEDARRMEKGFDDQARSEERPPELRDAECRDSRLTIERSISACGEGGALQDKELNSATSLAAATAITAALEDNRDLASFLIKRACRSDILSNYLYWYLTVESEGSHNYGSSAAGSLATSTGGGAGTQAVNNSGRKDNNSGCRSYAEMYADVLRRLVRCLKDGNREQDLRRKMLAKQMSFVTNLVNVMKTVAAESGNRQKKIEKLKVLLNDPEQSKLALSESLALPLNPKIRVKAIVADQATLFKSALTPCRLTFLTDAGKEYVAIFKHGDDLRQDQLILQIISLMDKLLRRENLDLQLTPYCVLATSTRHGFVEYVESRTVADVLKEEGSIQNYFRKCAPCDNGPYGIEPEVMDNYVKSCAGYCVITYLLGVGDRHLDNLLLTKRGQLFHIDFGYILGRDPKPLPPPMKLSREMVEAMGGVSADHYNEFKKQCYTTFLHLRRHANLILNLFSLMVDASVPDIALEPDKTAKKVQDKFMLEMSDEEAVSEMQRLIDASVSAVMAVVVESLHKWAQYWRK</sequence>
<evidence type="ECO:0000256" key="5">
    <source>
        <dbReference type="ARBA" id="ARBA00022777"/>
    </source>
</evidence>
<dbReference type="GO" id="GO:0006897">
    <property type="term" value="P:endocytosis"/>
    <property type="evidence" value="ECO:0007669"/>
    <property type="project" value="TreeGrafter"/>
</dbReference>
<dbReference type="GO" id="GO:0048015">
    <property type="term" value="P:phosphatidylinositol-mediated signaling"/>
    <property type="evidence" value="ECO:0007669"/>
    <property type="project" value="TreeGrafter"/>
</dbReference>
<evidence type="ECO:0000256" key="7">
    <source>
        <dbReference type="ARBA" id="ARBA00023985"/>
    </source>
</evidence>
<dbReference type="InParanoid" id="A0A1V9XA88"/>
<evidence type="ECO:0000256" key="3">
    <source>
        <dbReference type="ARBA" id="ARBA00022679"/>
    </source>
</evidence>
<dbReference type="InterPro" id="IPR011009">
    <property type="entry name" value="Kinase-like_dom_sf"/>
</dbReference>
<dbReference type="STRING" id="418985.A0A1V9XA88"/>
<dbReference type="PROSITE" id="PS51547">
    <property type="entry name" value="C2_PI3K"/>
    <property type="match status" value="1"/>
</dbReference>
<dbReference type="AlphaFoldDB" id="A0A1V9XA88"/>
<dbReference type="InterPro" id="IPR001263">
    <property type="entry name" value="PI3K_accessory_dom"/>
</dbReference>
<dbReference type="Pfam" id="PF00454">
    <property type="entry name" value="PI3_PI4_kinase"/>
    <property type="match status" value="1"/>
</dbReference>
<dbReference type="GO" id="GO:0005524">
    <property type="term" value="F:ATP binding"/>
    <property type="evidence" value="ECO:0007669"/>
    <property type="project" value="UniProtKB-UniRule"/>
</dbReference>
<dbReference type="SUPFAM" id="SSF49562">
    <property type="entry name" value="C2 domain (Calcium/lipid-binding domain, CaLB)"/>
    <property type="match status" value="1"/>
</dbReference>
<dbReference type="Proteomes" id="UP000192247">
    <property type="component" value="Unassembled WGS sequence"/>
</dbReference>
<evidence type="ECO:0000256" key="4">
    <source>
        <dbReference type="ARBA" id="ARBA00022741"/>
    </source>
</evidence>
<dbReference type="Gene3D" id="1.10.1070.11">
    <property type="entry name" value="Phosphatidylinositol 3-/4-kinase, catalytic domain"/>
    <property type="match status" value="1"/>
</dbReference>
<comment type="caution">
    <text evidence="14">The sequence shown here is derived from an EMBL/GenBank/DDBJ whole genome shotgun (WGS) entry which is preliminary data.</text>
</comment>
<dbReference type="Gene3D" id="3.30.1010.10">
    <property type="entry name" value="Phosphatidylinositol 3-kinase Catalytic Subunit, Chain A, domain 4"/>
    <property type="match status" value="1"/>
</dbReference>
<dbReference type="PROSITE" id="PS00916">
    <property type="entry name" value="PI3_4_KINASE_2"/>
    <property type="match status" value="1"/>
</dbReference>
<feature type="domain" description="PI3K/PI4K catalytic" evidence="11">
    <location>
        <begin position="735"/>
        <end position="1001"/>
    </location>
</feature>
<feature type="region of interest" description="Disordered" evidence="10">
    <location>
        <begin position="616"/>
        <end position="635"/>
    </location>
</feature>
<dbReference type="Pfam" id="PF00613">
    <property type="entry name" value="PI3Ka"/>
    <property type="match status" value="1"/>
</dbReference>
<dbReference type="Pfam" id="PF00792">
    <property type="entry name" value="PI3K_C2"/>
    <property type="match status" value="1"/>
</dbReference>
<dbReference type="SMART" id="SM00145">
    <property type="entry name" value="PI3Ka"/>
    <property type="match status" value="1"/>
</dbReference>
<feature type="compositionally biased region" description="Polar residues" evidence="10">
    <location>
        <begin position="462"/>
        <end position="474"/>
    </location>
</feature>
<dbReference type="InterPro" id="IPR002420">
    <property type="entry name" value="PI3K-type_C2_dom"/>
</dbReference>
<feature type="domain" description="C2 PI3K-type" evidence="13">
    <location>
        <begin position="21"/>
        <end position="197"/>
    </location>
</feature>
<dbReference type="FunFam" id="1.10.1070.11:FF:000002">
    <property type="entry name" value="Phosphatidylinositol 3-kinase catalytic subunit type 3"/>
    <property type="match status" value="1"/>
</dbReference>
<dbReference type="InterPro" id="IPR016024">
    <property type="entry name" value="ARM-type_fold"/>
</dbReference>
<feature type="compositionally biased region" description="Low complexity" evidence="10">
    <location>
        <begin position="475"/>
        <end position="490"/>
    </location>
</feature>
<dbReference type="Gene3D" id="2.60.40.150">
    <property type="entry name" value="C2 domain"/>
    <property type="match status" value="1"/>
</dbReference>
<dbReference type="InterPro" id="IPR015433">
    <property type="entry name" value="PI3/4_kinase"/>
</dbReference>
<dbReference type="InterPro" id="IPR008290">
    <property type="entry name" value="PI3K_Vps34"/>
</dbReference>
<keyword evidence="3 8" id="KW-0808">Transferase</keyword>
<dbReference type="FunFam" id="3.30.1010.10:FF:000002">
    <property type="entry name" value="Phosphatidylinositol 3-kinase catalytic subunit type 3"/>
    <property type="match status" value="1"/>
</dbReference>
<dbReference type="PIRSF" id="PIRSF000587">
    <property type="entry name" value="PI3K_Vps34"/>
    <property type="match status" value="1"/>
</dbReference>
<protein>
    <recommendedName>
        <fullName evidence="2 8">Phosphatidylinositol 3-kinase catalytic subunit type 3</fullName>
        <ecNumber evidence="1 8">2.7.1.137</ecNumber>
    </recommendedName>
</protein>
<dbReference type="CDD" id="cd00896">
    <property type="entry name" value="PI3Kc_III"/>
    <property type="match status" value="1"/>
</dbReference>
<evidence type="ECO:0000259" key="11">
    <source>
        <dbReference type="PROSITE" id="PS50290"/>
    </source>
</evidence>
<evidence type="ECO:0000256" key="8">
    <source>
        <dbReference type="PIRNR" id="PIRNR000587"/>
    </source>
</evidence>
<dbReference type="SMART" id="SM00142">
    <property type="entry name" value="PI3K_C2"/>
    <property type="match status" value="1"/>
</dbReference>
<dbReference type="GO" id="GO:0000045">
    <property type="term" value="P:autophagosome assembly"/>
    <property type="evidence" value="ECO:0007669"/>
    <property type="project" value="TreeGrafter"/>
</dbReference>
<evidence type="ECO:0000256" key="6">
    <source>
        <dbReference type="ARBA" id="ARBA00022840"/>
    </source>
</evidence>
<evidence type="ECO:0000256" key="1">
    <source>
        <dbReference type="ARBA" id="ARBA00012073"/>
    </source>
</evidence>
<dbReference type="SUPFAM" id="SSF56112">
    <property type="entry name" value="Protein kinase-like (PK-like)"/>
    <property type="match status" value="1"/>
</dbReference>
<keyword evidence="4 8" id="KW-0547">Nucleotide-binding</keyword>
<keyword evidence="15" id="KW-1185">Reference proteome</keyword>
<reference evidence="14 15" key="1">
    <citation type="journal article" date="2017" name="Gigascience">
        <title>Draft genome of the honey bee ectoparasitic mite, Tropilaelaps mercedesae, is shaped by the parasitic life history.</title>
        <authorList>
            <person name="Dong X."/>
            <person name="Armstrong S.D."/>
            <person name="Xia D."/>
            <person name="Makepeace B.L."/>
            <person name="Darby A.C."/>
            <person name="Kadowaki T."/>
        </authorList>
    </citation>
    <scope>NUCLEOTIDE SEQUENCE [LARGE SCALE GENOMIC DNA]</scope>
    <source>
        <strain evidence="14">Wuxi-XJTLU</strain>
    </source>
</reference>
<proteinExistence type="inferred from homology"/>
<dbReference type="GO" id="GO:0016303">
    <property type="term" value="F:1-phosphatidylinositol-3-kinase activity"/>
    <property type="evidence" value="ECO:0007669"/>
    <property type="project" value="UniProtKB-UniRule"/>
</dbReference>
<dbReference type="GO" id="GO:0034272">
    <property type="term" value="C:phosphatidylinositol 3-kinase complex, class III, type II"/>
    <property type="evidence" value="ECO:0007669"/>
    <property type="project" value="TreeGrafter"/>
</dbReference>
<dbReference type="PROSITE" id="PS00915">
    <property type="entry name" value="PI3_4_KINASE_1"/>
    <property type="match status" value="1"/>
</dbReference>
<dbReference type="InterPro" id="IPR035892">
    <property type="entry name" value="C2_domain_sf"/>
</dbReference>
<dbReference type="InterPro" id="IPR057756">
    <property type="entry name" value="PI3-kinase_type3/VPS34_cat"/>
</dbReference>
<dbReference type="InterPro" id="IPR000403">
    <property type="entry name" value="PI3/4_kinase_cat_dom"/>
</dbReference>
<dbReference type="GO" id="GO:0034271">
    <property type="term" value="C:phosphatidylinositol 3-kinase complex, class III, type I"/>
    <property type="evidence" value="ECO:0007669"/>
    <property type="project" value="TreeGrafter"/>
</dbReference>
<evidence type="ECO:0000313" key="14">
    <source>
        <dbReference type="EMBL" id="OQR70311.1"/>
    </source>
</evidence>
<dbReference type="SUPFAM" id="SSF48371">
    <property type="entry name" value="ARM repeat"/>
    <property type="match status" value="1"/>
</dbReference>
<evidence type="ECO:0000256" key="10">
    <source>
        <dbReference type="SAM" id="MobiDB-lite"/>
    </source>
</evidence>
<evidence type="ECO:0000256" key="2">
    <source>
        <dbReference type="ARBA" id="ARBA00019787"/>
    </source>
</evidence>
<dbReference type="GO" id="GO:0000407">
    <property type="term" value="C:phagophore assembly site"/>
    <property type="evidence" value="ECO:0007669"/>
    <property type="project" value="TreeGrafter"/>
</dbReference>
<dbReference type="InterPro" id="IPR042236">
    <property type="entry name" value="PI3K_accessory_sf"/>
</dbReference>
<organism evidence="14 15">
    <name type="scientific">Tropilaelaps mercedesae</name>
    <dbReference type="NCBI Taxonomy" id="418985"/>
    <lineage>
        <taxon>Eukaryota</taxon>
        <taxon>Metazoa</taxon>
        <taxon>Ecdysozoa</taxon>
        <taxon>Arthropoda</taxon>
        <taxon>Chelicerata</taxon>
        <taxon>Arachnida</taxon>
        <taxon>Acari</taxon>
        <taxon>Parasitiformes</taxon>
        <taxon>Mesostigmata</taxon>
        <taxon>Gamasina</taxon>
        <taxon>Dermanyssoidea</taxon>
        <taxon>Laelapidae</taxon>
        <taxon>Tropilaelaps</taxon>
    </lineage>
</organism>
<accession>A0A1V9XA88</accession>
<dbReference type="GO" id="GO:0005768">
    <property type="term" value="C:endosome"/>
    <property type="evidence" value="ECO:0007669"/>
    <property type="project" value="TreeGrafter"/>
</dbReference>
<feature type="domain" description="PIK helical" evidence="12">
    <location>
        <begin position="302"/>
        <end position="621"/>
    </location>
</feature>
<evidence type="ECO:0000313" key="15">
    <source>
        <dbReference type="Proteomes" id="UP000192247"/>
    </source>
</evidence>
<dbReference type="PANTHER" id="PTHR10048:SF7">
    <property type="entry name" value="PHOSPHATIDYLINOSITOL 3-KINASE CATALYTIC SUBUNIT TYPE 3"/>
    <property type="match status" value="1"/>
</dbReference>
<dbReference type="Gene3D" id="1.25.40.70">
    <property type="entry name" value="Phosphatidylinositol 3-kinase, accessory domain (PIK)"/>
    <property type="match status" value="1"/>
</dbReference>
<evidence type="ECO:0000259" key="13">
    <source>
        <dbReference type="PROSITE" id="PS51547"/>
    </source>
</evidence>
<dbReference type="PROSITE" id="PS50290">
    <property type="entry name" value="PI3_4_KINASE_3"/>
    <property type="match status" value="1"/>
</dbReference>
<dbReference type="CDD" id="cd08397">
    <property type="entry name" value="C2_PI3K_class_III"/>
    <property type="match status" value="1"/>
</dbReference>
<evidence type="ECO:0000259" key="12">
    <source>
        <dbReference type="PROSITE" id="PS51545"/>
    </source>
</evidence>
<dbReference type="EC" id="2.7.1.137" evidence="1 8"/>
<comment type="catalytic activity">
    <reaction evidence="7">
        <text>a 1,2-diacyl-sn-glycero-3-phospho-(1D-myo-inositol) + ATP = a 1,2-diacyl-sn-glycero-3-phospho-(1D-myo-inositol-3-phosphate) + ADP + H(+)</text>
        <dbReference type="Rhea" id="RHEA:12709"/>
        <dbReference type="ChEBI" id="CHEBI:15378"/>
        <dbReference type="ChEBI" id="CHEBI:30616"/>
        <dbReference type="ChEBI" id="CHEBI:57880"/>
        <dbReference type="ChEBI" id="CHEBI:58088"/>
        <dbReference type="ChEBI" id="CHEBI:456216"/>
        <dbReference type="EC" id="2.7.1.137"/>
    </reaction>
    <physiologicalReaction direction="left-to-right" evidence="7">
        <dbReference type="Rhea" id="RHEA:12710"/>
    </physiologicalReaction>
</comment>
<dbReference type="InterPro" id="IPR018936">
    <property type="entry name" value="PI3/4_kinase_CS"/>
</dbReference>